<evidence type="ECO:0000313" key="2">
    <source>
        <dbReference type="EMBL" id="VEB94221.1"/>
    </source>
</evidence>
<evidence type="ECO:0000313" key="3">
    <source>
        <dbReference type="Proteomes" id="UP000270272"/>
    </source>
</evidence>
<dbReference type="AlphaFoldDB" id="A0A447UU72"/>
<evidence type="ECO:0000256" key="1">
    <source>
        <dbReference type="SAM" id="Phobius"/>
    </source>
</evidence>
<keyword evidence="1" id="KW-1133">Transmembrane helix</keyword>
<keyword evidence="1" id="KW-0812">Transmembrane</keyword>
<keyword evidence="1" id="KW-0472">Membrane</keyword>
<protein>
    <submittedName>
        <fullName evidence="2">Uncharacterized protein</fullName>
    </submittedName>
</protein>
<sequence length="250" mass="28204">MNNGSKIKSFNTLLLTIVATLLIVAILVGIKILFSDSKGLEWVTLVGAWCSAAGTLGTLWVAYLAYLKAPAWLSQKHYDVVYSVIEKAIYQDLIKVRSASLILKNHLVTFSKKYRNHLKNETIPQNSSDDFMKETDALVSDLFIISYSVTNALKSINRTNYVMSDYTNSIITNIQSYTEKYNDLSIEFFIASSEVPSLIAADESVRNQTSSELLAIQLEAISFHSQLSNFIKEIYDNNYPIDKFITLKRN</sequence>
<accession>A0A447UU72</accession>
<feature type="transmembrane region" description="Helical" evidence="1">
    <location>
        <begin position="46"/>
        <end position="66"/>
    </location>
</feature>
<gene>
    <name evidence="2" type="ORF">NCTC11075_05137</name>
</gene>
<dbReference type="EMBL" id="LR134204">
    <property type="protein sequence ID" value="VEB94221.1"/>
    <property type="molecule type" value="Genomic_DNA"/>
</dbReference>
<proteinExistence type="predicted"/>
<name>A0A447UU72_CITKO</name>
<dbReference type="Proteomes" id="UP000270272">
    <property type="component" value="Chromosome"/>
</dbReference>
<reference evidence="2 3" key="1">
    <citation type="submission" date="2018-12" db="EMBL/GenBank/DDBJ databases">
        <authorList>
            <consortium name="Pathogen Informatics"/>
        </authorList>
    </citation>
    <scope>NUCLEOTIDE SEQUENCE [LARGE SCALE GENOMIC DNA]</scope>
    <source>
        <strain evidence="2 3">NCTC11075</strain>
    </source>
</reference>
<feature type="transmembrane region" description="Helical" evidence="1">
    <location>
        <begin position="12"/>
        <end position="34"/>
    </location>
</feature>
<organism evidence="2 3">
    <name type="scientific">Citrobacter koseri</name>
    <name type="common">Citrobacter diversus</name>
    <dbReference type="NCBI Taxonomy" id="545"/>
    <lineage>
        <taxon>Bacteria</taxon>
        <taxon>Pseudomonadati</taxon>
        <taxon>Pseudomonadota</taxon>
        <taxon>Gammaproteobacteria</taxon>
        <taxon>Enterobacterales</taxon>
        <taxon>Enterobacteriaceae</taxon>
        <taxon>Citrobacter</taxon>
    </lineage>
</organism>